<name>A0A1W5CTP3_9LECA</name>
<keyword evidence="3" id="KW-1185">Reference proteome</keyword>
<evidence type="ECO:0000313" key="2">
    <source>
        <dbReference type="EMBL" id="SLM34150.1"/>
    </source>
</evidence>
<dbReference type="AlphaFoldDB" id="A0A1W5CTP3"/>
<dbReference type="Proteomes" id="UP000192927">
    <property type="component" value="Unassembled WGS sequence"/>
</dbReference>
<feature type="compositionally biased region" description="Polar residues" evidence="1">
    <location>
        <begin position="38"/>
        <end position="56"/>
    </location>
</feature>
<sequence length="195" mass="22085">MPSHYLLTNCLLSECDHVVLSYVAFEIYTKASRPLSARQDSPANSNNTLSSQSRVNKLSKLPDPPVFTDGKNLTWEVWETKIQDKLEVNADYYLTALSQIAYVASRVEGDAAAYIHGRHRDGAAKPYTSVKKLLEHLAGIYEVQDVKLTARNAYKNLRMGTTELFATFYLNFARSTSMLPYDEHTLMDDLKDRLV</sequence>
<accession>A0A1W5CTP3</accession>
<reference evidence="3" key="1">
    <citation type="submission" date="2017-03" db="EMBL/GenBank/DDBJ databases">
        <authorList>
            <person name="Sharma R."/>
            <person name="Thines M."/>
        </authorList>
    </citation>
    <scope>NUCLEOTIDE SEQUENCE [LARGE SCALE GENOMIC DNA]</scope>
</reference>
<evidence type="ECO:0000313" key="3">
    <source>
        <dbReference type="Proteomes" id="UP000192927"/>
    </source>
</evidence>
<evidence type="ECO:0000256" key="1">
    <source>
        <dbReference type="SAM" id="MobiDB-lite"/>
    </source>
</evidence>
<feature type="region of interest" description="Disordered" evidence="1">
    <location>
        <begin position="36"/>
        <end position="63"/>
    </location>
</feature>
<organism evidence="2 3">
    <name type="scientific">Lasallia pustulata</name>
    <dbReference type="NCBI Taxonomy" id="136370"/>
    <lineage>
        <taxon>Eukaryota</taxon>
        <taxon>Fungi</taxon>
        <taxon>Dikarya</taxon>
        <taxon>Ascomycota</taxon>
        <taxon>Pezizomycotina</taxon>
        <taxon>Lecanoromycetes</taxon>
        <taxon>OSLEUM clade</taxon>
        <taxon>Umbilicariomycetidae</taxon>
        <taxon>Umbilicariales</taxon>
        <taxon>Umbilicariaceae</taxon>
        <taxon>Lasallia</taxon>
    </lineage>
</organism>
<dbReference type="EMBL" id="FWEW01000237">
    <property type="protein sequence ID" value="SLM34150.1"/>
    <property type="molecule type" value="Genomic_DNA"/>
</dbReference>
<proteinExistence type="predicted"/>
<protein>
    <submittedName>
        <fullName evidence="2">Uncharacterized protein</fullName>
    </submittedName>
</protein>